<dbReference type="Pfam" id="PF03190">
    <property type="entry name" value="Thioredox_DsbH"/>
    <property type="match status" value="1"/>
</dbReference>
<dbReference type="InterPro" id="IPR036249">
    <property type="entry name" value="Thioredoxin-like_sf"/>
</dbReference>
<accession>A0A167FXU1</accession>
<dbReference type="GeneID" id="30035509"/>
<dbReference type="Gene3D" id="3.40.30.10">
    <property type="entry name" value="Glutaredoxin"/>
    <property type="match status" value="1"/>
</dbReference>
<dbReference type="InterPro" id="IPR008928">
    <property type="entry name" value="6-hairpin_glycosidase_sf"/>
</dbReference>
<reference evidence="2 3" key="1">
    <citation type="submission" date="2016-02" db="EMBL/GenBank/DDBJ databases">
        <title>Complete genome sequence and transcriptome regulation of the pentose utilising yeast Sugiyamaella lignohabitans.</title>
        <authorList>
            <person name="Bellasio M."/>
            <person name="Peymann A."/>
            <person name="Valli M."/>
            <person name="Sipitzky M."/>
            <person name="Graf A."/>
            <person name="Sauer M."/>
            <person name="Marx H."/>
            <person name="Mattanovich D."/>
        </authorList>
    </citation>
    <scope>NUCLEOTIDE SEQUENCE [LARGE SCALE GENOMIC DNA]</scope>
    <source>
        <strain evidence="2 3">CBS 10342</strain>
    </source>
</reference>
<dbReference type="PANTHER" id="PTHR42899:SF1">
    <property type="entry name" value="SPERMATOGENESIS-ASSOCIATED PROTEIN 20"/>
    <property type="match status" value="1"/>
</dbReference>
<gene>
    <name evidence="2" type="ORF">AWJ20_3482</name>
</gene>
<dbReference type="SUPFAM" id="SSF48208">
    <property type="entry name" value="Six-hairpin glycosidases"/>
    <property type="match status" value="1"/>
</dbReference>
<dbReference type="InterPro" id="IPR012341">
    <property type="entry name" value="6hp_glycosidase-like_sf"/>
</dbReference>
<dbReference type="KEGG" id="slb:AWJ20_3482"/>
<evidence type="ECO:0000259" key="1">
    <source>
        <dbReference type="Pfam" id="PF03190"/>
    </source>
</evidence>
<keyword evidence="3" id="KW-1185">Reference proteome</keyword>
<dbReference type="PANTHER" id="PTHR42899">
    <property type="entry name" value="SPERMATOGENESIS-ASSOCIATED PROTEIN 20"/>
    <property type="match status" value="1"/>
</dbReference>
<name>A0A167FXU1_9ASCO</name>
<dbReference type="InterPro" id="IPR004879">
    <property type="entry name" value="Ssp411-like_TRX"/>
</dbReference>
<organism evidence="2 3">
    <name type="scientific">Sugiyamaella lignohabitans</name>
    <dbReference type="NCBI Taxonomy" id="796027"/>
    <lineage>
        <taxon>Eukaryota</taxon>
        <taxon>Fungi</taxon>
        <taxon>Dikarya</taxon>
        <taxon>Ascomycota</taxon>
        <taxon>Saccharomycotina</taxon>
        <taxon>Dipodascomycetes</taxon>
        <taxon>Dipodascales</taxon>
        <taxon>Trichomonascaceae</taxon>
        <taxon>Sugiyamaella</taxon>
    </lineage>
</organism>
<dbReference type="Gene3D" id="1.50.10.10">
    <property type="match status" value="1"/>
</dbReference>
<dbReference type="EMBL" id="CP014503">
    <property type="protein sequence ID" value="ANB15838.1"/>
    <property type="molecule type" value="Genomic_DNA"/>
</dbReference>
<dbReference type="Proteomes" id="UP000189580">
    <property type="component" value="Chromosome b"/>
</dbReference>
<protein>
    <recommendedName>
        <fullName evidence="1">Spermatogenesis-associated protein 20-like TRX domain-containing protein</fullName>
    </recommendedName>
</protein>
<proteinExistence type="predicted"/>
<dbReference type="SUPFAM" id="SSF52833">
    <property type="entry name" value="Thioredoxin-like"/>
    <property type="match status" value="1"/>
</dbReference>
<sequence length="671" mass="75885">MNKESFSNDAIAKLINDSFIPIKVDREERPDVDSVYMMYLQATTGQGGWPLNVFLVPGTLDPIYGGTYWAGPEADMGERAAKFEDVLKRVADIWKAEQQKCISSAKATGEQLAKLVKMQSSSEHNDSFNVEAIVDDVREHFSNNFDSQFGGFSHAPKFPCPHNMSLLLKYNNYFDKGLDKQELLQADKSMTGKVLYTLESIGKGGIKDQIGHGFSRYSVTDNWNLPHFEKMLYDQALLLNAYLDAYVYSGSLAEFASYYANDIVEFLMKGSLTDKHGDGFYSAQDADSMNKEGEHSEGAYYVWTYKEFFGALEHLGRVEADICAMYWNVQEYGNVDPQYDIQKELQFQNVLSEQVKLEDVARAFGKPVQEVDKIIQRARFELEKYRNTTRQKPDVDTKIIVSWNGLAIGALARASVILGNKQALSRALKAADYIYEHGYDKSTGRLRRSIGSEVHGMNDDYAYLISGLIELYEATFDIQYIKWADHLQQKQLQLFWDKENGGFFSVEATRLIEEQLIFRPKSGFDSAEPSPNGVSASNLQRLSSILGNVEYESKAFEVIKCYGQDLSAQPFGYTSMVGPVITALESGMRSIVIVGEDNNLNGHSSQVEAILYKLHVEHPHPLTTIVRLDEHSIDYFNKLEDTIYKEVYEQFGGGSLKVLLCQDRACREFSF</sequence>
<dbReference type="RefSeq" id="XP_018738315.1">
    <property type="nucleotide sequence ID" value="XM_018880502.1"/>
</dbReference>
<dbReference type="AlphaFoldDB" id="A0A167FXU1"/>
<dbReference type="GO" id="GO:0004553">
    <property type="term" value="F:hydrolase activity, hydrolyzing O-glycosyl compounds"/>
    <property type="evidence" value="ECO:0007669"/>
    <property type="project" value="UniProtKB-ARBA"/>
</dbReference>
<feature type="domain" description="Spermatogenesis-associated protein 20-like TRX" evidence="1">
    <location>
        <begin position="1"/>
        <end position="112"/>
    </location>
</feature>
<dbReference type="InterPro" id="IPR024705">
    <property type="entry name" value="Ssp411"/>
</dbReference>
<dbReference type="GO" id="GO:0005975">
    <property type="term" value="P:carbohydrate metabolic process"/>
    <property type="evidence" value="ECO:0007669"/>
    <property type="project" value="InterPro"/>
</dbReference>
<evidence type="ECO:0000313" key="2">
    <source>
        <dbReference type="EMBL" id="ANB15838.1"/>
    </source>
</evidence>
<evidence type="ECO:0000313" key="3">
    <source>
        <dbReference type="Proteomes" id="UP000189580"/>
    </source>
</evidence>
<dbReference type="OrthoDB" id="1923667at2759"/>
<dbReference type="PIRSF" id="PIRSF006402">
    <property type="entry name" value="UCP006402_thioredoxin"/>
    <property type="match status" value="1"/>
</dbReference>